<gene>
    <name evidence="6" type="ORF">LEP1GSC047_1015</name>
</gene>
<sequence length="282" mass="32655">MLRQTMNLFFRGKVDAAPSTLTHLYLNGLGGTSWANLGYWKNASDYPTACFDLALLTGKKAELSSSDLLLDLGFGCGDQLLVWNQKFRVLPEHITAINSSIEQFQFAQRMLESRNLAVDLRLESIELLNKIPTASYDKIVCLDSAYFFPDRERFMKEAFRILRSNGIFTSAEIILNGETLNWWNETIRKIVCSMAGIPSSNRMTTETLRNLNSSIGFREASFEYIDEFVFNGFAEFIRKNLHSKNSRFPKQAVKRYNDFADFLRSDRRRKFFRYAIYSLKKR</sequence>
<evidence type="ECO:0000256" key="2">
    <source>
        <dbReference type="ARBA" id="ARBA00022603"/>
    </source>
</evidence>
<keyword evidence="2 6" id="KW-0489">Methyltransferase</keyword>
<feature type="domain" description="Methyltransferase type 11" evidence="5">
    <location>
        <begin position="70"/>
        <end position="168"/>
    </location>
</feature>
<evidence type="ECO:0000256" key="4">
    <source>
        <dbReference type="ARBA" id="ARBA00025707"/>
    </source>
</evidence>
<dbReference type="Pfam" id="PF08241">
    <property type="entry name" value="Methyltransf_11"/>
    <property type="match status" value="1"/>
</dbReference>
<comment type="pathway">
    <text evidence="4">Phospholipid metabolism.</text>
</comment>
<evidence type="ECO:0000313" key="6">
    <source>
        <dbReference type="EMBL" id="EQA35038.1"/>
    </source>
</evidence>
<protein>
    <submittedName>
        <fullName evidence="6">Methyltransferase domain protein</fullName>
    </submittedName>
</protein>
<dbReference type="EMBL" id="AHMM02000025">
    <property type="protein sequence ID" value="EQA35038.1"/>
    <property type="molecule type" value="Genomic_DNA"/>
</dbReference>
<keyword evidence="3 6" id="KW-0808">Transferase</keyword>
<name>V6H9W4_9LEPT</name>
<dbReference type="PANTHER" id="PTHR44307:SF2">
    <property type="entry name" value="PHOSPHOETHANOLAMINE METHYLTRANSFERASE ISOFORM X1"/>
    <property type="match status" value="1"/>
</dbReference>
<dbReference type="SUPFAM" id="SSF53335">
    <property type="entry name" value="S-adenosyl-L-methionine-dependent methyltransferases"/>
    <property type="match status" value="1"/>
</dbReference>
<evidence type="ECO:0000259" key="5">
    <source>
        <dbReference type="Pfam" id="PF08241"/>
    </source>
</evidence>
<dbReference type="Gene3D" id="3.40.50.150">
    <property type="entry name" value="Vaccinia Virus protein VP39"/>
    <property type="match status" value="1"/>
</dbReference>
<dbReference type="GO" id="GO:0032259">
    <property type="term" value="P:methylation"/>
    <property type="evidence" value="ECO:0007669"/>
    <property type="project" value="UniProtKB-KW"/>
</dbReference>
<comment type="pathway">
    <text evidence="1">Lipid metabolism.</text>
</comment>
<dbReference type="AlphaFoldDB" id="V6H9W4"/>
<evidence type="ECO:0000256" key="3">
    <source>
        <dbReference type="ARBA" id="ARBA00022679"/>
    </source>
</evidence>
<dbReference type="CDD" id="cd02440">
    <property type="entry name" value="AdoMet_MTases"/>
    <property type="match status" value="1"/>
</dbReference>
<dbReference type="GO" id="GO:0008757">
    <property type="term" value="F:S-adenosylmethionine-dependent methyltransferase activity"/>
    <property type="evidence" value="ECO:0007669"/>
    <property type="project" value="InterPro"/>
</dbReference>
<evidence type="ECO:0000256" key="1">
    <source>
        <dbReference type="ARBA" id="ARBA00005189"/>
    </source>
</evidence>
<reference evidence="6 7" key="1">
    <citation type="submission" date="2013-05" db="EMBL/GenBank/DDBJ databases">
        <authorList>
            <person name="Harkins D.M."/>
            <person name="Durkin A.S."/>
            <person name="Brinkac L.M."/>
            <person name="Haft D.H."/>
            <person name="Selengut J.D."/>
            <person name="Sanka R."/>
            <person name="DePew J."/>
            <person name="Purushe J."/>
            <person name="Hartskeerl R.A."/>
            <person name="Ahmed A."/>
            <person name="van der Linden H."/>
            <person name="Goris M.G.A."/>
            <person name="Vinetz J.M."/>
            <person name="Sutton G.G."/>
            <person name="Nierman W.C."/>
            <person name="Fouts D.E."/>
        </authorList>
    </citation>
    <scope>NUCLEOTIDE SEQUENCE [LARGE SCALE GENOMIC DNA]</scope>
    <source>
        <strain evidence="6 7">10</strain>
    </source>
</reference>
<dbReference type="RefSeq" id="WP_010417427.1">
    <property type="nucleotide sequence ID" value="NZ_AHMM02000025.1"/>
</dbReference>
<organism evidence="6 7">
    <name type="scientific">Leptospira inadai serovar Lyme str. 10</name>
    <dbReference type="NCBI Taxonomy" id="1049790"/>
    <lineage>
        <taxon>Bacteria</taxon>
        <taxon>Pseudomonadati</taxon>
        <taxon>Spirochaetota</taxon>
        <taxon>Spirochaetia</taxon>
        <taxon>Leptospirales</taxon>
        <taxon>Leptospiraceae</taxon>
        <taxon>Leptospira</taxon>
    </lineage>
</organism>
<dbReference type="STRING" id="1049790.LEP1GSC047_1015"/>
<dbReference type="Proteomes" id="UP000018719">
    <property type="component" value="Unassembled WGS sequence"/>
</dbReference>
<accession>V6H9W4</accession>
<dbReference type="PANTHER" id="PTHR44307">
    <property type="entry name" value="PHOSPHOETHANOLAMINE METHYLTRANSFERASE"/>
    <property type="match status" value="1"/>
</dbReference>
<proteinExistence type="predicted"/>
<dbReference type="InterPro" id="IPR013216">
    <property type="entry name" value="Methyltransf_11"/>
</dbReference>
<comment type="caution">
    <text evidence="6">The sequence shown here is derived from an EMBL/GenBank/DDBJ whole genome shotgun (WGS) entry which is preliminary data.</text>
</comment>
<dbReference type="InterPro" id="IPR029063">
    <property type="entry name" value="SAM-dependent_MTases_sf"/>
</dbReference>
<evidence type="ECO:0000313" key="7">
    <source>
        <dbReference type="Proteomes" id="UP000018719"/>
    </source>
</evidence>